<keyword evidence="3" id="KW-1185">Reference proteome</keyword>
<dbReference type="PANTHER" id="PTHR33130:SF43">
    <property type="entry name" value="OS01G0688600 PROTEIN"/>
    <property type="match status" value="1"/>
</dbReference>
<proteinExistence type="predicted"/>
<dbReference type="OrthoDB" id="769821at2759"/>
<protein>
    <submittedName>
        <fullName evidence="2">Uncharacterized protein</fullName>
    </submittedName>
</protein>
<dbReference type="Pfam" id="PF07797">
    <property type="entry name" value="DUF1639"/>
    <property type="match status" value="1"/>
</dbReference>
<evidence type="ECO:0000256" key="1">
    <source>
        <dbReference type="SAM" id="MobiDB-lite"/>
    </source>
</evidence>
<gene>
    <name evidence="2" type="ORF">FCM35_KLT05985</name>
</gene>
<evidence type="ECO:0000313" key="3">
    <source>
        <dbReference type="Proteomes" id="UP000623129"/>
    </source>
</evidence>
<organism evidence="2 3">
    <name type="scientific">Carex littledalei</name>
    <dbReference type="NCBI Taxonomy" id="544730"/>
    <lineage>
        <taxon>Eukaryota</taxon>
        <taxon>Viridiplantae</taxon>
        <taxon>Streptophyta</taxon>
        <taxon>Embryophyta</taxon>
        <taxon>Tracheophyta</taxon>
        <taxon>Spermatophyta</taxon>
        <taxon>Magnoliopsida</taxon>
        <taxon>Liliopsida</taxon>
        <taxon>Poales</taxon>
        <taxon>Cyperaceae</taxon>
        <taxon>Cyperoideae</taxon>
        <taxon>Cariceae</taxon>
        <taxon>Carex</taxon>
        <taxon>Carex subgen. Euthyceras</taxon>
    </lineage>
</organism>
<feature type="region of interest" description="Disordered" evidence="1">
    <location>
        <begin position="1"/>
        <end position="52"/>
    </location>
</feature>
<comment type="caution">
    <text evidence="2">The sequence shown here is derived from an EMBL/GenBank/DDBJ whole genome shotgun (WGS) entry which is preliminary data.</text>
</comment>
<reference evidence="2" key="1">
    <citation type="submission" date="2020-01" db="EMBL/GenBank/DDBJ databases">
        <title>Genome sequence of Kobresia littledalei, the first chromosome-level genome in the family Cyperaceae.</title>
        <authorList>
            <person name="Qu G."/>
        </authorList>
    </citation>
    <scope>NUCLEOTIDE SEQUENCE</scope>
    <source>
        <strain evidence="2">C.B.Clarke</strain>
        <tissue evidence="2">Leaf</tissue>
    </source>
</reference>
<accession>A0A833QYN5</accession>
<sequence length="147" mass="16872">MVTSTETATASPPPDPIPPPSNGHDLPSFPILKPRSKRRPAKFPPLSDKASTVTDVVEVLEERPWNLRSCRGSVRRPTSRKEQQRPRFSVPLTIDEIEEDIYSVTGSRPRLRPRKRPRIVQKQIDLVYPGLWLTEVTVELYRVPEER</sequence>
<dbReference type="InterPro" id="IPR012438">
    <property type="entry name" value="DUF1639"/>
</dbReference>
<dbReference type="EMBL" id="SWLB01000015">
    <property type="protein sequence ID" value="KAF3328907.1"/>
    <property type="molecule type" value="Genomic_DNA"/>
</dbReference>
<name>A0A833QYN5_9POAL</name>
<dbReference type="PANTHER" id="PTHR33130">
    <property type="entry name" value="PUTATIVE (DUF1639)-RELATED"/>
    <property type="match status" value="1"/>
</dbReference>
<feature type="compositionally biased region" description="Pro residues" evidence="1">
    <location>
        <begin position="11"/>
        <end position="21"/>
    </location>
</feature>
<evidence type="ECO:0000313" key="2">
    <source>
        <dbReference type="EMBL" id="KAF3328907.1"/>
    </source>
</evidence>
<feature type="compositionally biased region" description="Low complexity" evidence="1">
    <location>
        <begin position="1"/>
        <end position="10"/>
    </location>
</feature>
<dbReference type="Proteomes" id="UP000623129">
    <property type="component" value="Unassembled WGS sequence"/>
</dbReference>
<dbReference type="AlphaFoldDB" id="A0A833QYN5"/>